<proteinExistence type="predicted"/>
<organism evidence="1 2">
    <name type="scientific">Brachionus plicatilis</name>
    <name type="common">Marine rotifer</name>
    <name type="synonym">Brachionus muelleri</name>
    <dbReference type="NCBI Taxonomy" id="10195"/>
    <lineage>
        <taxon>Eukaryota</taxon>
        <taxon>Metazoa</taxon>
        <taxon>Spiralia</taxon>
        <taxon>Gnathifera</taxon>
        <taxon>Rotifera</taxon>
        <taxon>Eurotatoria</taxon>
        <taxon>Monogononta</taxon>
        <taxon>Pseudotrocha</taxon>
        <taxon>Ploima</taxon>
        <taxon>Brachionidae</taxon>
        <taxon>Brachionus</taxon>
    </lineage>
</organism>
<protein>
    <submittedName>
        <fullName evidence="1">Uncharacterized protein</fullName>
    </submittedName>
</protein>
<keyword evidence="2" id="KW-1185">Reference proteome</keyword>
<accession>A0A3M7PU15</accession>
<dbReference type="AlphaFoldDB" id="A0A3M7PU15"/>
<sequence>MPNLMAKRYQPFTFSIHGSEGHKKIIFTFFGKSYLKTETVDAIIYDKLIFEKIFVFSTQIKIKFQILKFQIISNDKLFELK</sequence>
<name>A0A3M7PU15_BRAPC</name>
<evidence type="ECO:0000313" key="2">
    <source>
        <dbReference type="Proteomes" id="UP000276133"/>
    </source>
</evidence>
<gene>
    <name evidence="1" type="ORF">BpHYR1_050786</name>
</gene>
<evidence type="ECO:0000313" key="1">
    <source>
        <dbReference type="EMBL" id="RNA02503.1"/>
    </source>
</evidence>
<reference evidence="1 2" key="1">
    <citation type="journal article" date="2018" name="Sci. Rep.">
        <title>Genomic signatures of local adaptation to the degree of environmental predictability in rotifers.</title>
        <authorList>
            <person name="Franch-Gras L."/>
            <person name="Hahn C."/>
            <person name="Garcia-Roger E.M."/>
            <person name="Carmona M.J."/>
            <person name="Serra M."/>
            <person name="Gomez A."/>
        </authorList>
    </citation>
    <scope>NUCLEOTIDE SEQUENCE [LARGE SCALE GENOMIC DNA]</scope>
    <source>
        <strain evidence="1">HYR1</strain>
    </source>
</reference>
<dbReference type="Proteomes" id="UP000276133">
    <property type="component" value="Unassembled WGS sequence"/>
</dbReference>
<dbReference type="EMBL" id="REGN01008852">
    <property type="protein sequence ID" value="RNA02503.1"/>
    <property type="molecule type" value="Genomic_DNA"/>
</dbReference>
<comment type="caution">
    <text evidence="1">The sequence shown here is derived from an EMBL/GenBank/DDBJ whole genome shotgun (WGS) entry which is preliminary data.</text>
</comment>